<dbReference type="Pfam" id="PF03706">
    <property type="entry name" value="LPG_synthase_TM"/>
    <property type="match status" value="1"/>
</dbReference>
<feature type="transmembrane region" description="Helical" evidence="6">
    <location>
        <begin position="79"/>
        <end position="104"/>
    </location>
</feature>
<feature type="transmembrane region" description="Helical" evidence="6">
    <location>
        <begin position="152"/>
        <end position="176"/>
    </location>
</feature>
<dbReference type="GO" id="GO:0005886">
    <property type="term" value="C:plasma membrane"/>
    <property type="evidence" value="ECO:0007669"/>
    <property type="project" value="UniProtKB-SubCell"/>
</dbReference>
<evidence type="ECO:0000256" key="2">
    <source>
        <dbReference type="ARBA" id="ARBA00022475"/>
    </source>
</evidence>
<dbReference type="EC" id="2.3.2.3" evidence="6"/>
<protein>
    <recommendedName>
        <fullName evidence="6">Phosphatidylglycerol lysyltransferase</fullName>
        <ecNumber evidence="6">2.3.2.3</ecNumber>
    </recommendedName>
    <alternativeName>
        <fullName evidence="6">Lysylphosphatidylglycerol synthase</fullName>
    </alternativeName>
</protein>
<proteinExistence type="inferred from homology"/>
<dbReference type="PANTHER" id="PTHR37693">
    <property type="entry name" value="PHOSPHATIDYLGLYCEROL LYSYLTRANSFERASE"/>
    <property type="match status" value="1"/>
</dbReference>
<dbReference type="AlphaFoldDB" id="A0AAE3DMX1"/>
<dbReference type="InterPro" id="IPR022791">
    <property type="entry name" value="L-PG_synthase/AglD"/>
</dbReference>
<comment type="catalytic activity">
    <reaction evidence="6">
        <text>L-lysyl-tRNA(Lys) + a 1,2-diacyl-sn-glycero-3-phospho-(1'-sn-glycerol) = a 1,2-diacyl-sn-glycero-3-phospho-1'-(3'-O-L-lysyl)-sn-glycerol + tRNA(Lys)</text>
        <dbReference type="Rhea" id="RHEA:10668"/>
        <dbReference type="Rhea" id="RHEA-COMP:9696"/>
        <dbReference type="Rhea" id="RHEA-COMP:9697"/>
        <dbReference type="ChEBI" id="CHEBI:64716"/>
        <dbReference type="ChEBI" id="CHEBI:75792"/>
        <dbReference type="ChEBI" id="CHEBI:78442"/>
        <dbReference type="ChEBI" id="CHEBI:78529"/>
        <dbReference type="EC" id="2.3.2.3"/>
    </reaction>
</comment>
<comment type="caution">
    <text evidence="7">The sequence shown here is derived from an EMBL/GenBank/DDBJ whole genome shotgun (WGS) entry which is preliminary data.</text>
</comment>
<keyword evidence="6" id="KW-0443">Lipid metabolism</keyword>
<keyword evidence="3 6" id="KW-0812">Transmembrane</keyword>
<evidence type="ECO:0000256" key="6">
    <source>
        <dbReference type="RuleBase" id="RU363042"/>
    </source>
</evidence>
<feature type="transmembrane region" description="Helical" evidence="6">
    <location>
        <begin position="43"/>
        <end position="67"/>
    </location>
</feature>
<keyword evidence="4 6" id="KW-1133">Transmembrane helix</keyword>
<evidence type="ECO:0000313" key="8">
    <source>
        <dbReference type="Proteomes" id="UP001199355"/>
    </source>
</evidence>
<keyword evidence="6" id="KW-0046">Antibiotic resistance</keyword>
<feature type="transmembrane region" description="Helical" evidence="6">
    <location>
        <begin position="124"/>
        <end position="145"/>
    </location>
</feature>
<dbReference type="GO" id="GO:0046677">
    <property type="term" value="P:response to antibiotic"/>
    <property type="evidence" value="ECO:0007669"/>
    <property type="project" value="UniProtKB-KW"/>
</dbReference>
<evidence type="ECO:0000256" key="1">
    <source>
        <dbReference type="ARBA" id="ARBA00004651"/>
    </source>
</evidence>
<keyword evidence="5 6" id="KW-0472">Membrane</keyword>
<evidence type="ECO:0000313" key="7">
    <source>
        <dbReference type="EMBL" id="MCC2168034.1"/>
    </source>
</evidence>
<sequence>MKQGKKKSWLKYVLVFGLIFFVCWYERGFLAQAAEKIHKLPNWTIFIIIVLSLTYLVWEGTIIWLLMRQSVKHYSWIQGVRCSFVCSFFRTTTLGSGGGVAQMYEMNRDGLPLARGAGLSMVQYIFHKVSITLYGLIGFLCLLFAKNESVSGYTAFLAAGIGLTALITAVLLLVTACPPFSNWGFLIAERLCHGKWQDKRDKMKAQIDSMQEESLRLLKHSPRTAGGIFLCDFAKLTCWYLVPWFVLSANLPVSLWQIVCITAAAQMLAGVIPTPAGLGSLEFVFLMFSTKIVGAAEAGAAMILLRCAVNIIPLVPGALLALTDRRKKKGSRE</sequence>
<comment type="function">
    <text evidence="6">Catalyzes the transfer of a lysyl group from L-lysyl-tRNA(Lys) to membrane-bound phosphatidylglycerol (PG), which produces lysylphosphatidylglycerol (LPG), a major component of the bacterial membrane with a positive net charge. LPG synthesis contributes to bacterial virulence as it is involved in the resistance mechanism against cationic antimicrobial peptides (CAMP) produces by the host's immune system (defensins, cathelicidins) and by the competing microorganisms.</text>
</comment>
<feature type="transmembrane region" description="Helical" evidence="6">
    <location>
        <begin position="298"/>
        <end position="322"/>
    </location>
</feature>
<evidence type="ECO:0000256" key="5">
    <source>
        <dbReference type="ARBA" id="ARBA00023136"/>
    </source>
</evidence>
<dbReference type="GO" id="GO:0050071">
    <property type="term" value="F:phosphatidylglycerol lysyltransferase activity"/>
    <property type="evidence" value="ECO:0007669"/>
    <property type="project" value="UniProtKB-EC"/>
</dbReference>
<comment type="subcellular location">
    <subcellularLocation>
        <location evidence="1 6">Cell membrane</location>
        <topology evidence="1 6">Multi-pass membrane protein</topology>
    </subcellularLocation>
</comment>
<name>A0AAE3DMX1_9FIRM</name>
<dbReference type="Proteomes" id="UP001199355">
    <property type="component" value="Unassembled WGS sequence"/>
</dbReference>
<evidence type="ECO:0000256" key="3">
    <source>
        <dbReference type="ARBA" id="ARBA00022692"/>
    </source>
</evidence>
<keyword evidence="8" id="KW-1185">Reference proteome</keyword>
<dbReference type="RefSeq" id="WP_308728459.1">
    <property type="nucleotide sequence ID" value="NZ_JAJEQF010000025.1"/>
</dbReference>
<reference evidence="7 8" key="1">
    <citation type="submission" date="2021-10" db="EMBL/GenBank/DDBJ databases">
        <title>Anaerobic single-cell dispensing facilitates the cultivation of human gut bacteria.</title>
        <authorList>
            <person name="Afrizal A."/>
        </authorList>
    </citation>
    <scope>NUCLEOTIDE SEQUENCE [LARGE SCALE GENOMIC DNA]</scope>
    <source>
        <strain evidence="7 8">CLA-AA-H244</strain>
    </source>
</reference>
<dbReference type="EMBL" id="JAJEQF010000025">
    <property type="protein sequence ID" value="MCC2168034.1"/>
    <property type="molecule type" value="Genomic_DNA"/>
</dbReference>
<accession>A0AAE3DMX1</accession>
<dbReference type="PANTHER" id="PTHR37693:SF1">
    <property type="entry name" value="INTEGRAL MEMBRANE PROTEIN"/>
    <property type="match status" value="1"/>
</dbReference>
<dbReference type="GO" id="GO:0006629">
    <property type="term" value="P:lipid metabolic process"/>
    <property type="evidence" value="ECO:0007669"/>
    <property type="project" value="UniProtKB-KW"/>
</dbReference>
<evidence type="ECO:0000256" key="4">
    <source>
        <dbReference type="ARBA" id="ARBA00022989"/>
    </source>
</evidence>
<keyword evidence="6" id="KW-0808">Transferase</keyword>
<gene>
    <name evidence="6" type="primary">mprF</name>
    <name evidence="7" type="ORF">LKD45_10065</name>
</gene>
<keyword evidence="2" id="KW-1003">Cell membrane</keyword>
<comment type="similarity">
    <text evidence="6">Belongs to the LPG synthase family.</text>
</comment>
<organism evidence="7 8">
    <name type="scientific">Gallintestinimicrobium propionicum</name>
    <dbReference type="NCBI Taxonomy" id="2981770"/>
    <lineage>
        <taxon>Bacteria</taxon>
        <taxon>Bacillati</taxon>
        <taxon>Bacillota</taxon>
        <taxon>Clostridia</taxon>
        <taxon>Lachnospirales</taxon>
        <taxon>Lachnospiraceae</taxon>
        <taxon>Gallintestinimicrobium</taxon>
    </lineage>
</organism>